<dbReference type="EMBL" id="UOES01000516">
    <property type="protein sequence ID" value="VAW29101.1"/>
    <property type="molecule type" value="Genomic_DNA"/>
</dbReference>
<dbReference type="Pfam" id="PF00440">
    <property type="entry name" value="TetR_N"/>
    <property type="match status" value="1"/>
</dbReference>
<dbReference type="PRINTS" id="PR00455">
    <property type="entry name" value="HTHTETR"/>
</dbReference>
<dbReference type="AlphaFoldDB" id="A0A3B0UDM0"/>
<organism evidence="3">
    <name type="scientific">hydrothermal vent metagenome</name>
    <dbReference type="NCBI Taxonomy" id="652676"/>
    <lineage>
        <taxon>unclassified sequences</taxon>
        <taxon>metagenomes</taxon>
        <taxon>ecological metagenomes</taxon>
    </lineage>
</organism>
<dbReference type="PROSITE" id="PS50977">
    <property type="entry name" value="HTH_TETR_2"/>
    <property type="match status" value="1"/>
</dbReference>
<proteinExistence type="predicted"/>
<dbReference type="SUPFAM" id="SSF48498">
    <property type="entry name" value="Tetracyclin repressor-like, C-terminal domain"/>
    <property type="match status" value="1"/>
</dbReference>
<dbReference type="InterPro" id="IPR013570">
    <property type="entry name" value="Tscrpt_reg_YsiA_C"/>
</dbReference>
<dbReference type="SUPFAM" id="SSF46689">
    <property type="entry name" value="Homeodomain-like"/>
    <property type="match status" value="1"/>
</dbReference>
<keyword evidence="1" id="KW-0238">DNA-binding</keyword>
<dbReference type="InterPro" id="IPR001647">
    <property type="entry name" value="HTH_TetR"/>
</dbReference>
<name>A0A3B0UDM0_9ZZZZ</name>
<dbReference type="PANTHER" id="PTHR43479">
    <property type="entry name" value="ACREF/ENVCD OPERON REPRESSOR-RELATED"/>
    <property type="match status" value="1"/>
</dbReference>
<accession>A0A3B0UDM0</accession>
<feature type="domain" description="HTH tetR-type" evidence="2">
    <location>
        <begin position="4"/>
        <end position="64"/>
    </location>
</feature>
<gene>
    <name evidence="3" type="ORF">MNBD_BACTEROID06-1444</name>
</gene>
<dbReference type="GO" id="GO:0003677">
    <property type="term" value="F:DNA binding"/>
    <property type="evidence" value="ECO:0007669"/>
    <property type="project" value="UniProtKB-KW"/>
</dbReference>
<reference evidence="3" key="1">
    <citation type="submission" date="2018-06" db="EMBL/GenBank/DDBJ databases">
        <authorList>
            <person name="Zhirakovskaya E."/>
        </authorList>
    </citation>
    <scope>NUCLEOTIDE SEQUENCE</scope>
</reference>
<dbReference type="PANTHER" id="PTHR43479:SF11">
    <property type="entry name" value="ACREF_ENVCD OPERON REPRESSOR-RELATED"/>
    <property type="match status" value="1"/>
</dbReference>
<evidence type="ECO:0000256" key="1">
    <source>
        <dbReference type="ARBA" id="ARBA00023125"/>
    </source>
</evidence>
<protein>
    <submittedName>
        <fullName evidence="3">Transcriptional regulator, AcrR family</fullName>
    </submittedName>
</protein>
<dbReference type="InterPro" id="IPR050624">
    <property type="entry name" value="HTH-type_Tx_Regulator"/>
</dbReference>
<dbReference type="Pfam" id="PF08359">
    <property type="entry name" value="TetR_C_4"/>
    <property type="match status" value="1"/>
</dbReference>
<dbReference type="InterPro" id="IPR036271">
    <property type="entry name" value="Tet_transcr_reg_TetR-rel_C_sf"/>
</dbReference>
<evidence type="ECO:0000259" key="2">
    <source>
        <dbReference type="PROSITE" id="PS50977"/>
    </source>
</evidence>
<dbReference type="InterPro" id="IPR009057">
    <property type="entry name" value="Homeodomain-like_sf"/>
</dbReference>
<dbReference type="Gene3D" id="1.10.357.10">
    <property type="entry name" value="Tetracycline Repressor, domain 2"/>
    <property type="match status" value="1"/>
</dbReference>
<sequence length="193" mass="22362">MDFSPRQIEIIQAATKLIGEKGIQNMTTKHLAEEIGFSEPALYRHFKGKTEILVSVLEYFRAQMRKGLAPLLVKQKTGLDKIKQIIEFQFNLFTQNPAIIMVIFAETSFQYDQMLSSTVNRLLIQKKQMVIKIIEEGKQDGSIRKDINVDQLMSIILGSMRFTVLQWRMSKFQFNLTEKGKELYKAINLLIKN</sequence>
<evidence type="ECO:0000313" key="3">
    <source>
        <dbReference type="EMBL" id="VAW29101.1"/>
    </source>
</evidence>